<dbReference type="GO" id="GO:0008270">
    <property type="term" value="F:zinc ion binding"/>
    <property type="evidence" value="ECO:0007669"/>
    <property type="project" value="UniProtKB-KW"/>
</dbReference>
<feature type="transmembrane region" description="Helical" evidence="2">
    <location>
        <begin position="12"/>
        <end position="37"/>
    </location>
</feature>
<evidence type="ECO:0000313" key="5">
    <source>
        <dbReference type="Proteomes" id="UP000515908"/>
    </source>
</evidence>
<proteinExistence type="predicted"/>
<evidence type="ECO:0000259" key="3">
    <source>
        <dbReference type="PROSITE" id="PS50089"/>
    </source>
</evidence>
<dbReference type="AlphaFoldDB" id="A0A7G2CS68"/>
<dbReference type="InterPro" id="IPR013083">
    <property type="entry name" value="Znf_RING/FYVE/PHD"/>
</dbReference>
<organism evidence="4 5">
    <name type="scientific">Angomonas deanei</name>
    <dbReference type="NCBI Taxonomy" id="59799"/>
    <lineage>
        <taxon>Eukaryota</taxon>
        <taxon>Discoba</taxon>
        <taxon>Euglenozoa</taxon>
        <taxon>Kinetoplastea</taxon>
        <taxon>Metakinetoplastina</taxon>
        <taxon>Trypanosomatida</taxon>
        <taxon>Trypanosomatidae</taxon>
        <taxon>Strigomonadinae</taxon>
        <taxon>Angomonas</taxon>
    </lineage>
</organism>
<gene>
    <name evidence="4" type="ORF">ADEAN_001013400</name>
</gene>
<dbReference type="InterPro" id="IPR001841">
    <property type="entry name" value="Znf_RING"/>
</dbReference>
<evidence type="ECO:0000256" key="1">
    <source>
        <dbReference type="PROSITE-ProRule" id="PRU00175"/>
    </source>
</evidence>
<dbReference type="Proteomes" id="UP000515908">
    <property type="component" value="Chromosome 27"/>
</dbReference>
<dbReference type="VEuPathDB" id="TriTrypDB:ADEAN_001013400"/>
<keyword evidence="2" id="KW-0812">Transmembrane</keyword>
<evidence type="ECO:0000313" key="4">
    <source>
        <dbReference type="EMBL" id="CAD2222590.1"/>
    </source>
</evidence>
<sequence length="128" mass="13746">MDCSGTGSDVSFYSVFVSISVGFFLAAVVLLLCAKLWTSWVGWRRALASRPVAPTDFDDDALEGTFCCVCFLARPTVVFLPCHHSCACEPCCNRLRSSEGIICCPLCRTAIVAMASLPAVLKGKISVD</sequence>
<keyword evidence="1" id="KW-0862">Zinc</keyword>
<keyword evidence="2" id="KW-0472">Membrane</keyword>
<keyword evidence="1" id="KW-0479">Metal-binding</keyword>
<dbReference type="SUPFAM" id="SSF57850">
    <property type="entry name" value="RING/U-box"/>
    <property type="match status" value="1"/>
</dbReference>
<keyword evidence="5" id="KW-1185">Reference proteome</keyword>
<dbReference type="EMBL" id="LR877171">
    <property type="protein sequence ID" value="CAD2222590.1"/>
    <property type="molecule type" value="Genomic_DNA"/>
</dbReference>
<dbReference type="Gene3D" id="3.30.40.10">
    <property type="entry name" value="Zinc/RING finger domain, C3HC4 (zinc finger)"/>
    <property type="match status" value="1"/>
</dbReference>
<keyword evidence="1" id="KW-0863">Zinc-finger</keyword>
<reference evidence="4 5" key="1">
    <citation type="submission" date="2020-08" db="EMBL/GenBank/DDBJ databases">
        <authorList>
            <person name="Newling K."/>
            <person name="Davey J."/>
            <person name="Forrester S."/>
        </authorList>
    </citation>
    <scope>NUCLEOTIDE SEQUENCE [LARGE SCALE GENOMIC DNA]</scope>
    <source>
        <strain evidence="5">Crithidia deanei Carvalho (ATCC PRA-265)</strain>
    </source>
</reference>
<name>A0A7G2CS68_9TRYP</name>
<feature type="domain" description="RING-type" evidence="3">
    <location>
        <begin position="67"/>
        <end position="108"/>
    </location>
</feature>
<keyword evidence="2" id="KW-1133">Transmembrane helix</keyword>
<protein>
    <submittedName>
        <fullName evidence="4">Zinc finger, C3HC4 type (RING finger) containing protein, putative</fullName>
    </submittedName>
</protein>
<dbReference type="Pfam" id="PF13920">
    <property type="entry name" value="zf-C3HC4_3"/>
    <property type="match status" value="1"/>
</dbReference>
<dbReference type="PROSITE" id="PS50089">
    <property type="entry name" value="ZF_RING_2"/>
    <property type="match status" value="1"/>
</dbReference>
<evidence type="ECO:0000256" key="2">
    <source>
        <dbReference type="SAM" id="Phobius"/>
    </source>
</evidence>
<accession>A0A7G2CS68</accession>